<proteinExistence type="predicted"/>
<comment type="caution">
    <text evidence="1">The sequence shown here is derived from an EMBL/GenBank/DDBJ whole genome shotgun (WGS) entry which is preliminary data.</text>
</comment>
<dbReference type="RefSeq" id="WP_039250505.1">
    <property type="nucleotide sequence ID" value="NZ_JDRX01000025.1"/>
</dbReference>
<name>A0AA89CSS0_CLONO</name>
<protein>
    <submittedName>
        <fullName evidence="1">Uncharacterized protein</fullName>
    </submittedName>
</protein>
<dbReference type="AlphaFoldDB" id="A0AA89CSS0"/>
<dbReference type="Proteomes" id="UP000030016">
    <property type="component" value="Unassembled WGS sequence"/>
</dbReference>
<evidence type="ECO:0000313" key="2">
    <source>
        <dbReference type="Proteomes" id="UP000030016"/>
    </source>
</evidence>
<organism evidence="1 2">
    <name type="scientific">Clostridium novyi A str. 4570</name>
    <dbReference type="NCBI Taxonomy" id="1444290"/>
    <lineage>
        <taxon>Bacteria</taxon>
        <taxon>Bacillati</taxon>
        <taxon>Bacillota</taxon>
        <taxon>Clostridia</taxon>
        <taxon>Eubacteriales</taxon>
        <taxon>Clostridiaceae</taxon>
        <taxon>Clostridium</taxon>
    </lineage>
</organism>
<sequence>MAQGVFQAYMNVKHNIKILEKRLFQYRTSGNKDKLKETEQLYKENLEAKKRIENTDAFKECVANMIKGMLNED</sequence>
<accession>A0AA89CSS0</accession>
<evidence type="ECO:0000313" key="1">
    <source>
        <dbReference type="EMBL" id="KGN00968.1"/>
    </source>
</evidence>
<gene>
    <name evidence="1" type="ORF">Z969_08930</name>
</gene>
<reference evidence="1 2" key="1">
    <citation type="submission" date="2014-01" db="EMBL/GenBank/DDBJ databases">
        <title>Plasmidome dynamics in the species complex Clostridium novyi sensu lato converts strains of independent lineages into distinctly different pathogens.</title>
        <authorList>
            <person name="Skarin H."/>
            <person name="Segerman B."/>
        </authorList>
    </citation>
    <scope>NUCLEOTIDE SEQUENCE [LARGE SCALE GENOMIC DNA]</scope>
    <source>
        <strain evidence="1 2">4570</strain>
    </source>
</reference>
<dbReference type="EMBL" id="JDRX01000025">
    <property type="protein sequence ID" value="KGN00968.1"/>
    <property type="molecule type" value="Genomic_DNA"/>
</dbReference>